<feature type="transmembrane region" description="Helical" evidence="2">
    <location>
        <begin position="464"/>
        <end position="483"/>
    </location>
</feature>
<feature type="compositionally biased region" description="Pro residues" evidence="1">
    <location>
        <begin position="38"/>
        <end position="51"/>
    </location>
</feature>
<feature type="transmembrane region" description="Helical" evidence="2">
    <location>
        <begin position="379"/>
        <end position="396"/>
    </location>
</feature>
<reference evidence="3" key="1">
    <citation type="submission" date="2023-03" db="EMBL/GenBank/DDBJ databases">
        <title>Lomoglobus Profundus gen. nov., sp. nov., a novel member of the phylum Verrucomicrobia, isolated from deep-marine sediment of South China Sea.</title>
        <authorList>
            <person name="Ahmad T."/>
            <person name="Ishaq S.E."/>
            <person name="Wang F."/>
        </authorList>
    </citation>
    <scope>NUCLEOTIDE SEQUENCE</scope>
    <source>
        <strain evidence="3">LMO-M01</strain>
    </source>
</reference>
<feature type="transmembrane region" description="Helical" evidence="2">
    <location>
        <begin position="110"/>
        <end position="130"/>
    </location>
</feature>
<feature type="transmembrane region" description="Helical" evidence="2">
    <location>
        <begin position="137"/>
        <end position="160"/>
    </location>
</feature>
<evidence type="ECO:0000256" key="2">
    <source>
        <dbReference type="SAM" id="Phobius"/>
    </source>
</evidence>
<feature type="transmembrane region" description="Helical" evidence="2">
    <location>
        <begin position="245"/>
        <end position="262"/>
    </location>
</feature>
<accession>A0AAE9ZXQ1</accession>
<dbReference type="Pfam" id="PF10101">
    <property type="entry name" value="DUF2339"/>
    <property type="match status" value="1"/>
</dbReference>
<feature type="transmembrane region" description="Helical" evidence="2">
    <location>
        <begin position="403"/>
        <end position="420"/>
    </location>
</feature>
<feature type="transmembrane region" description="Helical" evidence="2">
    <location>
        <begin position="299"/>
        <end position="321"/>
    </location>
</feature>
<keyword evidence="4" id="KW-1185">Reference proteome</keyword>
<sequence>MSNHPEELAELRRRVEQLEQQVRALTEATADPRRGSLPPRPTPPPPPPLPLPSLAQPVEDRPPRVPAPAQRSRELDSTVVVAAIGGFIFLLGAIYALTVSIQRGWISPPVRVALGIMVGSLLAGGAVRLIAHERRRLGLALLTVGLGTATFACYYGGLMAHVFDRSIGFGGAVLATVAAGATAARYRLSGAMVAANALAVVAPLVFLEPRLHETMVLAYFVAVLAAQAAAYYLTGTGAQWRVARWVGLGVLAGVATAHVEHLNRPQSGLGLGLLIVSYVVSLVITWLPRHPERPAHVVTLTASLSVIFALGLHVIGTGLGWSSLGHAVPLALLAALLVGLIPWARQRLSDHSADTGLAVCAAGFSIAAVLMVLDDAGSSLLWGAVALAAALAARHGPASERQPLTSAAVLYLLLATPIWMGDVTRALPETAWPFLNTTWLGGVIVAAAWWQLGGASQDPSARRVGWFIAQVIFVHGLAMEWVGRQSAHLWPDMPMAALLGTLTYALAGLGQWYAGVRTSDASRARPLRIAGYVWLGLAVAKLFFIDLDRASTESRAIAALILGGLFIAAALLVDRLRPERTKKP</sequence>
<keyword evidence="2" id="KW-0812">Transmembrane</keyword>
<dbReference type="PANTHER" id="PTHR38434">
    <property type="entry name" value="BLL2549 PROTEIN"/>
    <property type="match status" value="1"/>
</dbReference>
<organism evidence="3 4">
    <name type="scientific">Synoicihabitans lomoniglobus</name>
    <dbReference type="NCBI Taxonomy" id="2909285"/>
    <lineage>
        <taxon>Bacteria</taxon>
        <taxon>Pseudomonadati</taxon>
        <taxon>Verrucomicrobiota</taxon>
        <taxon>Opitutia</taxon>
        <taxon>Opitutales</taxon>
        <taxon>Opitutaceae</taxon>
        <taxon>Synoicihabitans</taxon>
    </lineage>
</organism>
<feature type="transmembrane region" description="Helical" evidence="2">
    <location>
        <begin position="495"/>
        <end position="514"/>
    </location>
</feature>
<keyword evidence="2" id="KW-0472">Membrane</keyword>
<feature type="transmembrane region" description="Helical" evidence="2">
    <location>
        <begin position="526"/>
        <end position="544"/>
    </location>
</feature>
<evidence type="ECO:0000313" key="3">
    <source>
        <dbReference type="EMBL" id="WED65214.1"/>
    </source>
</evidence>
<protein>
    <submittedName>
        <fullName evidence="3">DUF2339 domain-containing protein</fullName>
    </submittedName>
</protein>
<feature type="transmembrane region" description="Helical" evidence="2">
    <location>
        <begin position="191"/>
        <end position="209"/>
    </location>
</feature>
<evidence type="ECO:0000256" key="1">
    <source>
        <dbReference type="SAM" id="MobiDB-lite"/>
    </source>
</evidence>
<proteinExistence type="predicted"/>
<feature type="transmembrane region" description="Helical" evidence="2">
    <location>
        <begin position="215"/>
        <end position="233"/>
    </location>
</feature>
<dbReference type="EMBL" id="CP119075">
    <property type="protein sequence ID" value="WED65214.1"/>
    <property type="molecule type" value="Genomic_DNA"/>
</dbReference>
<feature type="transmembrane region" description="Helical" evidence="2">
    <location>
        <begin position="79"/>
        <end position="98"/>
    </location>
</feature>
<evidence type="ECO:0000313" key="4">
    <source>
        <dbReference type="Proteomes" id="UP001218638"/>
    </source>
</evidence>
<dbReference type="RefSeq" id="WP_330928257.1">
    <property type="nucleotide sequence ID" value="NZ_CP119075.1"/>
</dbReference>
<gene>
    <name evidence="3" type="ORF">PXH66_22985</name>
</gene>
<keyword evidence="2" id="KW-1133">Transmembrane helix</keyword>
<dbReference type="KEGG" id="slom:PXH66_22985"/>
<feature type="transmembrane region" description="Helical" evidence="2">
    <location>
        <begin position="356"/>
        <end position="373"/>
    </location>
</feature>
<dbReference type="InterPro" id="IPR019286">
    <property type="entry name" value="DUF2339_TM"/>
</dbReference>
<feature type="transmembrane region" description="Helical" evidence="2">
    <location>
        <begin position="268"/>
        <end position="287"/>
    </location>
</feature>
<feature type="transmembrane region" description="Helical" evidence="2">
    <location>
        <begin position="556"/>
        <end position="573"/>
    </location>
</feature>
<feature type="transmembrane region" description="Helical" evidence="2">
    <location>
        <begin position="432"/>
        <end position="452"/>
    </location>
</feature>
<feature type="transmembrane region" description="Helical" evidence="2">
    <location>
        <begin position="166"/>
        <end position="184"/>
    </location>
</feature>
<feature type="region of interest" description="Disordered" evidence="1">
    <location>
        <begin position="22"/>
        <end position="71"/>
    </location>
</feature>
<dbReference type="PANTHER" id="PTHR38434:SF1">
    <property type="entry name" value="BLL2549 PROTEIN"/>
    <property type="match status" value="1"/>
</dbReference>
<feature type="transmembrane region" description="Helical" evidence="2">
    <location>
        <begin position="327"/>
        <end position="344"/>
    </location>
</feature>
<dbReference type="AlphaFoldDB" id="A0AAE9ZXQ1"/>
<dbReference type="Proteomes" id="UP001218638">
    <property type="component" value="Chromosome"/>
</dbReference>
<name>A0AAE9ZXQ1_9BACT</name>